<name>A0ABS8Q0H0_9BACT</name>
<dbReference type="Gene3D" id="3.30.565.10">
    <property type="entry name" value="Histidine kinase-like ATPase, C-terminal domain"/>
    <property type="match status" value="1"/>
</dbReference>
<feature type="transmembrane region" description="Helical" evidence="4">
    <location>
        <begin position="209"/>
        <end position="227"/>
    </location>
</feature>
<dbReference type="PRINTS" id="PR00344">
    <property type="entry name" value="BCTRLSENSOR"/>
</dbReference>
<feature type="transmembrane region" description="Helical" evidence="4">
    <location>
        <begin position="277"/>
        <end position="296"/>
    </location>
</feature>
<comment type="catalytic activity">
    <reaction evidence="1">
        <text>ATP + protein L-histidine = ADP + protein N-phospho-L-histidine.</text>
        <dbReference type="EC" id="2.7.13.3"/>
    </reaction>
</comment>
<evidence type="ECO:0000259" key="5">
    <source>
        <dbReference type="PROSITE" id="PS50109"/>
    </source>
</evidence>
<evidence type="ECO:0000256" key="1">
    <source>
        <dbReference type="ARBA" id="ARBA00000085"/>
    </source>
</evidence>
<dbReference type="PANTHER" id="PTHR43065:SF50">
    <property type="entry name" value="HISTIDINE KINASE"/>
    <property type="match status" value="1"/>
</dbReference>
<dbReference type="Gene3D" id="1.10.287.130">
    <property type="match status" value="1"/>
</dbReference>
<evidence type="ECO:0000256" key="3">
    <source>
        <dbReference type="ARBA" id="ARBA00022553"/>
    </source>
</evidence>
<organism evidence="6 7">
    <name type="scientific">Niabella pedocola</name>
    <dbReference type="NCBI Taxonomy" id="1752077"/>
    <lineage>
        <taxon>Bacteria</taxon>
        <taxon>Pseudomonadati</taxon>
        <taxon>Bacteroidota</taxon>
        <taxon>Chitinophagia</taxon>
        <taxon>Chitinophagales</taxon>
        <taxon>Chitinophagaceae</taxon>
        <taxon>Niabella</taxon>
    </lineage>
</organism>
<evidence type="ECO:0000256" key="4">
    <source>
        <dbReference type="SAM" id="Phobius"/>
    </source>
</evidence>
<reference evidence="6 7" key="1">
    <citation type="submission" date="2021-11" db="EMBL/GenBank/DDBJ databases">
        <title>Genomic of Niabella pedocola.</title>
        <authorList>
            <person name="Wu T."/>
        </authorList>
    </citation>
    <scope>NUCLEOTIDE SEQUENCE [LARGE SCALE GENOMIC DNA]</scope>
    <source>
        <strain evidence="6 7">JCM 31011</strain>
    </source>
</reference>
<gene>
    <name evidence="6" type="ORF">LQ567_22950</name>
</gene>
<feature type="domain" description="Histidine kinase" evidence="5">
    <location>
        <begin position="463"/>
        <end position="712"/>
    </location>
</feature>
<dbReference type="InterPro" id="IPR003661">
    <property type="entry name" value="HisK_dim/P_dom"/>
</dbReference>
<dbReference type="InterPro" id="IPR005467">
    <property type="entry name" value="His_kinase_dom"/>
</dbReference>
<dbReference type="PANTHER" id="PTHR43065">
    <property type="entry name" value="SENSOR HISTIDINE KINASE"/>
    <property type="match status" value="1"/>
</dbReference>
<keyword evidence="3" id="KW-0597">Phosphoprotein</keyword>
<dbReference type="EC" id="2.7.13.3" evidence="2"/>
<keyword evidence="4" id="KW-1133">Transmembrane helix</keyword>
<dbReference type="InterPro" id="IPR011622">
    <property type="entry name" value="7TMR_DISM_rcpt_extracell_dom2"/>
</dbReference>
<dbReference type="SUPFAM" id="SSF55874">
    <property type="entry name" value="ATPase domain of HSP90 chaperone/DNA topoisomerase II/histidine kinase"/>
    <property type="match status" value="1"/>
</dbReference>
<accession>A0ABS8Q0H0</accession>
<dbReference type="InterPro" id="IPR003594">
    <property type="entry name" value="HATPase_dom"/>
</dbReference>
<dbReference type="EMBL" id="JAJNEC010000007">
    <property type="protein sequence ID" value="MCD2425661.1"/>
    <property type="molecule type" value="Genomic_DNA"/>
</dbReference>
<keyword evidence="7" id="KW-1185">Reference proteome</keyword>
<dbReference type="Pfam" id="PF02518">
    <property type="entry name" value="HATPase_c"/>
    <property type="match status" value="1"/>
</dbReference>
<feature type="transmembrane region" description="Helical" evidence="4">
    <location>
        <begin position="332"/>
        <end position="349"/>
    </location>
</feature>
<comment type="caution">
    <text evidence="6">The sequence shown here is derived from an EMBL/GenBank/DDBJ whole genome shotgun (WGS) entry which is preliminary data.</text>
</comment>
<keyword evidence="4" id="KW-0812">Transmembrane</keyword>
<protein>
    <recommendedName>
        <fullName evidence="2">histidine kinase</fullName>
        <ecNumber evidence="2">2.7.13.3</ecNumber>
    </recommendedName>
</protein>
<evidence type="ECO:0000256" key="2">
    <source>
        <dbReference type="ARBA" id="ARBA00012438"/>
    </source>
</evidence>
<feature type="transmembrane region" description="Helical" evidence="4">
    <location>
        <begin position="247"/>
        <end position="265"/>
    </location>
</feature>
<dbReference type="GO" id="GO:0005524">
    <property type="term" value="F:ATP binding"/>
    <property type="evidence" value="ECO:0007669"/>
    <property type="project" value="UniProtKB-KW"/>
</dbReference>
<dbReference type="SUPFAM" id="SSF47384">
    <property type="entry name" value="Homodimeric domain of signal transducing histidine kinase"/>
    <property type="match status" value="1"/>
</dbReference>
<dbReference type="Pfam" id="PF07695">
    <property type="entry name" value="7TMR-DISM_7TM"/>
    <property type="match status" value="1"/>
</dbReference>
<dbReference type="InterPro" id="IPR011623">
    <property type="entry name" value="7TMR_DISM_rcpt_extracell_dom1"/>
</dbReference>
<dbReference type="InterPro" id="IPR004358">
    <property type="entry name" value="Sig_transdc_His_kin-like_C"/>
</dbReference>
<dbReference type="Pfam" id="PF07696">
    <property type="entry name" value="7TMR-DISMED2"/>
    <property type="match status" value="1"/>
</dbReference>
<keyword evidence="6" id="KW-0547">Nucleotide-binding</keyword>
<dbReference type="Proteomes" id="UP001199816">
    <property type="component" value="Unassembled WGS sequence"/>
</dbReference>
<keyword evidence="6" id="KW-0067">ATP-binding</keyword>
<evidence type="ECO:0000313" key="6">
    <source>
        <dbReference type="EMBL" id="MCD2425661.1"/>
    </source>
</evidence>
<evidence type="ECO:0000313" key="7">
    <source>
        <dbReference type="Proteomes" id="UP001199816"/>
    </source>
</evidence>
<sequence>MHKLITILFLSFFIIRAQGQQVTSIDDSKKTYLVTHAQIEYLEDQKGQYSFPSVTQMPFQSYKGQVPNFFISHSVFWLRIRVRNNTDFTRLLISLSHPTLDEVVFYAMKTDGALIDSVMMSEKEPFGSRANKNQNYLFNVTMDKGSEQIIYIKLYASEQILVPIEVGTIKSIQEGLALKDLVFGLYTGLILAMFLYNFFLLFSTNDKSYFYYILYVLLVGLSQAMLQGYSFRFLWPGIPGINDYANVLIPFFNGIAAAEFIRHFLNLKQLSVKLNRRMLIIELAYCVAFVLCILKFRQEAQVVVQFVAAAGSAYVLVMLSNLSYRKIREAKFLLLAWTVFLCSVIIFVLRNAGLLPYNDLTYYALQIGSAAEAILLSLALADKINTYRREEELARKEALRVSRENEQLIKEQNIVLEKEVMIRTEELQHTNEELKAAMIQIQHTQAKLVENEKMASLGQLTAGIAHEINNPINFVTSNIRPLEADVMDLQKVIRRYETLDLTKEVPPQLLDIEKFKKEIDLEYVYEEIAILLSGIKEGASRTSEIVKGLKSFARVDEANWKRVDINEGIDSTLLLVKNSFPQNFQLIKELGAIPRIECEPGKINQVIMNIVTNAVQAILERIQEDGKQGVLTIKTWEEDQMVKVSIGDNGMGMTEEVKNKIFDPFFTTKDVGAGTGLGLAIVQGIVERHNGTIQVFTERGRGTTFVISLPVR</sequence>
<dbReference type="Gene3D" id="2.60.40.2380">
    <property type="match status" value="1"/>
</dbReference>
<feature type="transmembrane region" description="Helical" evidence="4">
    <location>
        <begin position="302"/>
        <end position="320"/>
    </location>
</feature>
<keyword evidence="4" id="KW-0472">Membrane</keyword>
<dbReference type="PROSITE" id="PS50109">
    <property type="entry name" value="HIS_KIN"/>
    <property type="match status" value="1"/>
</dbReference>
<dbReference type="CDD" id="cd00082">
    <property type="entry name" value="HisKA"/>
    <property type="match status" value="1"/>
</dbReference>
<dbReference type="SMART" id="SM00387">
    <property type="entry name" value="HATPase_c"/>
    <property type="match status" value="1"/>
</dbReference>
<dbReference type="InterPro" id="IPR036097">
    <property type="entry name" value="HisK_dim/P_sf"/>
</dbReference>
<dbReference type="RefSeq" id="WP_231008213.1">
    <property type="nucleotide sequence ID" value="NZ_JAJNEC010000007.1"/>
</dbReference>
<dbReference type="InterPro" id="IPR036890">
    <property type="entry name" value="HATPase_C_sf"/>
</dbReference>
<proteinExistence type="predicted"/>
<feature type="transmembrane region" description="Helical" evidence="4">
    <location>
        <begin position="181"/>
        <end position="202"/>
    </location>
</feature>